<sequence>MTHVTTWFAAVPTLVGLGLALGMNPVLYGATADTLARGRGVRSGLAALLAGVMTGATVLVLVVHGLNPANLVSRVQHRADAVVEDRAVDLVVGVIVLVAAGAIAVWAHLAPASASAPTARDGAAGASGPTSHPAPDSHKNSKATSLFVLGATSSVVGFTTLPIAYLVGRAVESVSSDPVLRLLVYAVFLVSLIAPFVLLAWVWSRFPAATRKVTATYDRMLAWDSRLVAVVIMVIVGLILLALALFGHH</sequence>
<organism evidence="3 4">
    <name type="scientific">Dietzia aurantiaca</name>
    <dbReference type="NCBI Taxonomy" id="983873"/>
    <lineage>
        <taxon>Bacteria</taxon>
        <taxon>Bacillati</taxon>
        <taxon>Actinomycetota</taxon>
        <taxon>Actinomycetes</taxon>
        <taxon>Mycobacteriales</taxon>
        <taxon>Dietziaceae</taxon>
        <taxon>Dietzia</taxon>
    </lineage>
</organism>
<dbReference type="RefSeq" id="WP_344991311.1">
    <property type="nucleotide sequence ID" value="NZ_BAABCD010000015.1"/>
</dbReference>
<reference evidence="4" key="1">
    <citation type="journal article" date="2019" name="Int. J. Syst. Evol. Microbiol.">
        <title>The Global Catalogue of Microorganisms (GCM) 10K type strain sequencing project: providing services to taxonomists for standard genome sequencing and annotation.</title>
        <authorList>
            <consortium name="The Broad Institute Genomics Platform"/>
            <consortium name="The Broad Institute Genome Sequencing Center for Infectious Disease"/>
            <person name="Wu L."/>
            <person name="Ma J."/>
        </authorList>
    </citation>
    <scope>NUCLEOTIDE SEQUENCE [LARGE SCALE GENOMIC DNA]</scope>
    <source>
        <strain evidence="4">JCM 11882</strain>
    </source>
</reference>
<feature type="transmembrane region" description="Helical" evidence="2">
    <location>
        <begin position="146"/>
        <end position="167"/>
    </location>
</feature>
<feature type="transmembrane region" description="Helical" evidence="2">
    <location>
        <begin position="227"/>
        <end position="246"/>
    </location>
</feature>
<keyword evidence="2" id="KW-0472">Membrane</keyword>
<feature type="transmembrane region" description="Helical" evidence="2">
    <location>
        <begin position="179"/>
        <end position="203"/>
    </location>
</feature>
<feature type="region of interest" description="Disordered" evidence="1">
    <location>
        <begin position="120"/>
        <end position="139"/>
    </location>
</feature>
<name>A0ABV9PQ11_9ACTN</name>
<comment type="caution">
    <text evidence="3">The sequence shown here is derived from an EMBL/GenBank/DDBJ whole genome shotgun (WGS) entry which is preliminary data.</text>
</comment>
<gene>
    <name evidence="3" type="ORF">ACFO7U_08890</name>
</gene>
<dbReference type="InterPro" id="IPR021315">
    <property type="entry name" value="Gap/Sap"/>
</dbReference>
<keyword evidence="2" id="KW-1133">Transmembrane helix</keyword>
<evidence type="ECO:0000256" key="2">
    <source>
        <dbReference type="SAM" id="Phobius"/>
    </source>
</evidence>
<evidence type="ECO:0000256" key="1">
    <source>
        <dbReference type="SAM" id="MobiDB-lite"/>
    </source>
</evidence>
<dbReference type="Pfam" id="PF11139">
    <property type="entry name" value="SfLAP"/>
    <property type="match status" value="1"/>
</dbReference>
<accession>A0ABV9PQ11</accession>
<protein>
    <submittedName>
        <fullName evidence="3">GAP family protein</fullName>
    </submittedName>
</protein>
<keyword evidence="2" id="KW-0812">Transmembrane</keyword>
<keyword evidence="4" id="KW-1185">Reference proteome</keyword>
<dbReference type="Proteomes" id="UP001595836">
    <property type="component" value="Unassembled WGS sequence"/>
</dbReference>
<evidence type="ECO:0000313" key="3">
    <source>
        <dbReference type="EMBL" id="MFC4754897.1"/>
    </source>
</evidence>
<evidence type="ECO:0000313" key="4">
    <source>
        <dbReference type="Proteomes" id="UP001595836"/>
    </source>
</evidence>
<feature type="transmembrane region" description="Helical" evidence="2">
    <location>
        <begin position="87"/>
        <end position="109"/>
    </location>
</feature>
<proteinExistence type="predicted"/>
<feature type="transmembrane region" description="Helical" evidence="2">
    <location>
        <begin position="45"/>
        <end position="66"/>
    </location>
</feature>
<dbReference type="EMBL" id="JBHSHP010000022">
    <property type="protein sequence ID" value="MFC4754897.1"/>
    <property type="molecule type" value="Genomic_DNA"/>
</dbReference>